<name>A0A1T4X313_9BACT</name>
<evidence type="ECO:0000256" key="8">
    <source>
        <dbReference type="RuleBase" id="RU363041"/>
    </source>
</evidence>
<feature type="transmembrane region" description="Helical" evidence="8">
    <location>
        <begin position="79"/>
        <end position="98"/>
    </location>
</feature>
<dbReference type="Pfam" id="PF01925">
    <property type="entry name" value="TauE"/>
    <property type="match status" value="1"/>
</dbReference>
<evidence type="ECO:0000256" key="4">
    <source>
        <dbReference type="ARBA" id="ARBA00022475"/>
    </source>
</evidence>
<evidence type="ECO:0000313" key="9">
    <source>
        <dbReference type="EMBL" id="SKA83829.1"/>
    </source>
</evidence>
<accession>A0A1T4X313</accession>
<evidence type="ECO:0000313" key="10">
    <source>
        <dbReference type="Proteomes" id="UP000189733"/>
    </source>
</evidence>
<dbReference type="RefSeq" id="WP_078686193.1">
    <property type="nucleotide sequence ID" value="NZ_FUYA01000017.1"/>
</dbReference>
<protein>
    <recommendedName>
        <fullName evidence="8">Probable membrane transporter protein</fullName>
    </recommendedName>
</protein>
<comment type="similarity">
    <text evidence="2 8">Belongs to the 4-toluene sulfonate uptake permease (TSUP) (TC 2.A.102) family.</text>
</comment>
<evidence type="ECO:0000256" key="1">
    <source>
        <dbReference type="ARBA" id="ARBA00004651"/>
    </source>
</evidence>
<organism evidence="9 10">
    <name type="scientific">Desulfobaculum bizertense DSM 18034</name>
    <dbReference type="NCBI Taxonomy" id="1121442"/>
    <lineage>
        <taxon>Bacteria</taxon>
        <taxon>Pseudomonadati</taxon>
        <taxon>Thermodesulfobacteriota</taxon>
        <taxon>Desulfovibrionia</taxon>
        <taxon>Desulfovibrionales</taxon>
        <taxon>Desulfovibrionaceae</taxon>
        <taxon>Desulfobaculum</taxon>
    </lineage>
</organism>
<dbReference type="PANTHER" id="PTHR30269">
    <property type="entry name" value="TRANSMEMBRANE PROTEIN YFCA"/>
    <property type="match status" value="1"/>
</dbReference>
<feature type="transmembrane region" description="Helical" evidence="8">
    <location>
        <begin position="168"/>
        <end position="188"/>
    </location>
</feature>
<keyword evidence="5 8" id="KW-0812">Transmembrane</keyword>
<keyword evidence="3" id="KW-0813">Transport</keyword>
<feature type="transmembrane region" description="Helical" evidence="8">
    <location>
        <begin position="132"/>
        <end position="156"/>
    </location>
</feature>
<evidence type="ECO:0000256" key="5">
    <source>
        <dbReference type="ARBA" id="ARBA00022692"/>
    </source>
</evidence>
<feature type="transmembrane region" description="Helical" evidence="8">
    <location>
        <begin position="12"/>
        <end position="35"/>
    </location>
</feature>
<keyword evidence="7 8" id="KW-0472">Membrane</keyword>
<keyword evidence="10" id="KW-1185">Reference proteome</keyword>
<sequence length="243" mass="25290">MFPSLGLSPEELSYAFLIVIFGAFSQGVAGFGLALLIGPLLVMMNPVFLPAPVVILVLFICLLTVYRERSAIDLGYVKQTVVGFVIGTSAAAMLLSQLPQRETSLLLGGMILLAVLLSLSGLSVVANSKTLFSAGIIGGFMGTISGVSLPPVAIALQNESAARLRGTLASVGIISIAMAIIALCSIGQVHAREIFLAAFLFPAVLIGFALSSKVAPLVPPRISKALVFALSVISSVTMIIRNF</sequence>
<keyword evidence="6 8" id="KW-1133">Transmembrane helix</keyword>
<dbReference type="OrthoDB" id="5472127at2"/>
<evidence type="ECO:0000256" key="2">
    <source>
        <dbReference type="ARBA" id="ARBA00009142"/>
    </source>
</evidence>
<dbReference type="AlphaFoldDB" id="A0A1T4X313"/>
<feature type="transmembrane region" description="Helical" evidence="8">
    <location>
        <begin position="105"/>
        <end position="126"/>
    </location>
</feature>
<comment type="subcellular location">
    <subcellularLocation>
        <location evidence="1 8">Cell membrane</location>
        <topology evidence="1 8">Multi-pass membrane protein</topology>
    </subcellularLocation>
</comment>
<feature type="transmembrane region" description="Helical" evidence="8">
    <location>
        <begin position="47"/>
        <end position="67"/>
    </location>
</feature>
<feature type="transmembrane region" description="Helical" evidence="8">
    <location>
        <begin position="222"/>
        <end position="240"/>
    </location>
</feature>
<dbReference type="Proteomes" id="UP000189733">
    <property type="component" value="Unassembled WGS sequence"/>
</dbReference>
<evidence type="ECO:0000256" key="7">
    <source>
        <dbReference type="ARBA" id="ARBA00023136"/>
    </source>
</evidence>
<evidence type="ECO:0000256" key="3">
    <source>
        <dbReference type="ARBA" id="ARBA00022448"/>
    </source>
</evidence>
<dbReference type="EMBL" id="FUYA01000017">
    <property type="protein sequence ID" value="SKA83829.1"/>
    <property type="molecule type" value="Genomic_DNA"/>
</dbReference>
<proteinExistence type="inferred from homology"/>
<dbReference type="GO" id="GO:0005886">
    <property type="term" value="C:plasma membrane"/>
    <property type="evidence" value="ECO:0007669"/>
    <property type="project" value="UniProtKB-SubCell"/>
</dbReference>
<dbReference type="PANTHER" id="PTHR30269:SF37">
    <property type="entry name" value="MEMBRANE TRANSPORTER PROTEIN"/>
    <property type="match status" value="1"/>
</dbReference>
<reference evidence="9 10" key="1">
    <citation type="submission" date="2017-02" db="EMBL/GenBank/DDBJ databases">
        <authorList>
            <person name="Peterson S.W."/>
        </authorList>
    </citation>
    <scope>NUCLEOTIDE SEQUENCE [LARGE SCALE GENOMIC DNA]</scope>
    <source>
        <strain evidence="9 10">DSM 18034</strain>
    </source>
</reference>
<dbReference type="InterPro" id="IPR002781">
    <property type="entry name" value="TM_pro_TauE-like"/>
</dbReference>
<feature type="transmembrane region" description="Helical" evidence="8">
    <location>
        <begin position="194"/>
        <end position="210"/>
    </location>
</feature>
<evidence type="ECO:0000256" key="6">
    <source>
        <dbReference type="ARBA" id="ARBA00022989"/>
    </source>
</evidence>
<gene>
    <name evidence="9" type="ORF">SAMN02745702_02931</name>
</gene>
<dbReference type="InterPro" id="IPR052017">
    <property type="entry name" value="TSUP"/>
</dbReference>
<keyword evidence="4 8" id="KW-1003">Cell membrane</keyword>